<gene>
    <name evidence="2" type="ORF">NDU88_006699</name>
</gene>
<protein>
    <submittedName>
        <fullName evidence="2">Uncharacterized protein</fullName>
    </submittedName>
</protein>
<evidence type="ECO:0000256" key="1">
    <source>
        <dbReference type="SAM" id="MobiDB-lite"/>
    </source>
</evidence>
<dbReference type="EMBL" id="JANPWB010000008">
    <property type="protein sequence ID" value="KAJ1166291.1"/>
    <property type="molecule type" value="Genomic_DNA"/>
</dbReference>
<accession>A0AAV7SQ98</accession>
<dbReference type="Proteomes" id="UP001066276">
    <property type="component" value="Chromosome 4_2"/>
</dbReference>
<comment type="caution">
    <text evidence="2">The sequence shown here is derived from an EMBL/GenBank/DDBJ whole genome shotgun (WGS) entry which is preliminary data.</text>
</comment>
<dbReference type="AlphaFoldDB" id="A0AAV7SQ98"/>
<organism evidence="2 3">
    <name type="scientific">Pleurodeles waltl</name>
    <name type="common">Iberian ribbed newt</name>
    <dbReference type="NCBI Taxonomy" id="8319"/>
    <lineage>
        <taxon>Eukaryota</taxon>
        <taxon>Metazoa</taxon>
        <taxon>Chordata</taxon>
        <taxon>Craniata</taxon>
        <taxon>Vertebrata</taxon>
        <taxon>Euteleostomi</taxon>
        <taxon>Amphibia</taxon>
        <taxon>Batrachia</taxon>
        <taxon>Caudata</taxon>
        <taxon>Salamandroidea</taxon>
        <taxon>Salamandridae</taxon>
        <taxon>Pleurodelinae</taxon>
        <taxon>Pleurodeles</taxon>
    </lineage>
</organism>
<name>A0AAV7SQ98_PLEWA</name>
<sequence>MGATVPCKSAGRPDGQGAKPWSAHVTGRQAALGRSLSEFTAALVFAVVTAMAPGSLWPLGLPKPSGHQVVLGHLVAGLAGQMACRLGDHMARRLGDQMAGGPGRRANSDFCLHPGFCKPPLCGGLIVKENGHAGGERVRGSPSLSLLVSLCPGSRKVEGTRP</sequence>
<proteinExistence type="predicted"/>
<reference evidence="2" key="1">
    <citation type="journal article" date="2022" name="bioRxiv">
        <title>Sequencing and chromosome-scale assembly of the giantPleurodeles waltlgenome.</title>
        <authorList>
            <person name="Brown T."/>
            <person name="Elewa A."/>
            <person name="Iarovenko S."/>
            <person name="Subramanian E."/>
            <person name="Araus A.J."/>
            <person name="Petzold A."/>
            <person name="Susuki M."/>
            <person name="Suzuki K.-i.T."/>
            <person name="Hayashi T."/>
            <person name="Toyoda A."/>
            <person name="Oliveira C."/>
            <person name="Osipova E."/>
            <person name="Leigh N.D."/>
            <person name="Simon A."/>
            <person name="Yun M.H."/>
        </authorList>
    </citation>
    <scope>NUCLEOTIDE SEQUENCE</scope>
    <source>
        <strain evidence="2">20211129_DDA</strain>
        <tissue evidence="2">Liver</tissue>
    </source>
</reference>
<evidence type="ECO:0000313" key="2">
    <source>
        <dbReference type="EMBL" id="KAJ1166291.1"/>
    </source>
</evidence>
<feature type="region of interest" description="Disordered" evidence="1">
    <location>
        <begin position="1"/>
        <end position="21"/>
    </location>
</feature>
<evidence type="ECO:0000313" key="3">
    <source>
        <dbReference type="Proteomes" id="UP001066276"/>
    </source>
</evidence>
<keyword evidence="3" id="KW-1185">Reference proteome</keyword>